<feature type="compositionally biased region" description="Polar residues" evidence="1">
    <location>
        <begin position="46"/>
        <end position="58"/>
    </location>
</feature>
<sequence length="921" mass="103229">MDLFAKAVKSGIAKGVAIGQQQLQQHLARQRDAGNDDTSGYYGAPSSGSNTNSYSPVPQQQQQQQQHQQYAATYNGVPPPLPPRQYQPPQPQPQPNYHSQPAPQNLPVNYNYESAAPSRPEYSYGSIMPPPPPSYIPPTSSNGATYSQYTAPPSVQPLGTSAYGENRNSLNDNSQFQQQSHEITAGFRPAAETPAPIVDGRYGQQSTQRLYARANGDGYYIGDPTTHENSSQSQQLEESRTYAAPPVMVATYETQPQPIIQQEHATHSAPPAVETRPSALPRAQIEENQIPDNAASSSVEQQMSSLSLSAPSKISEAETRSHQNKKRTQPPPILEDGPGKEVVRFCPQHRLVDYPLYWHYLADLPDSPICTRCYADYIESTPLADKFERRLAGPDTVLSCHFRYARVQNILWPAALKSHSVESLKAFLSNRLGVPNCKGRATTSGADGIKYYGMKNDDINGFIACEACFEDHIAGTAFESQFEPYKHEQQENRWTCDASIQYVPKALATFSKRNDWRAFVEGASRRFKAPACEGKETSRADSGSWYTTRQKLDKFQVCEACYMDKVELDPFSAEYEQIPGSTNVDEYIEYLRQRWTCSLPSSSLPMMFALEVAETNEDFAAFYKSASAIVKLVPCTKYGVIRGNWWTVKGGCDDFDLCEACHEGIMKPYGLDRFLEPKQRGPEETIICDFCTAAPRFNEYLNKFVETLDRGIFSCFADHIRTFAGVKACPGRDSADKTKWWGYGEALFCEHCYLAYVRHTPLSDHMPLQGAYDERAQICQIWSPRMRTMWQAACDAGAPGSAASDEELIKFRAFGTRRLEVWLQTVPRITFIRGMKDIRMMQAMQQGQLSLMYKGMNSMSVLSGTDDGNLHGNSSIGWYETENGATGAQMFNNMQQGMADANRGDEWMEIFRLELIWKEVE</sequence>
<name>A0A2H4SDJ8_CORMI</name>
<feature type="compositionally biased region" description="Polar residues" evidence="1">
    <location>
        <begin position="142"/>
        <end position="159"/>
    </location>
</feature>
<evidence type="ECO:0000256" key="1">
    <source>
        <dbReference type="SAM" id="MobiDB-lite"/>
    </source>
</evidence>
<feature type="region of interest" description="Disordered" evidence="1">
    <location>
        <begin position="216"/>
        <end position="240"/>
    </location>
</feature>
<dbReference type="AlphaFoldDB" id="A0A2H4SDJ8"/>
<reference evidence="2 3" key="1">
    <citation type="journal article" date="2017" name="BMC Genomics">
        <title>Chromosome level assembly and secondary metabolite potential of the parasitic fungus Cordyceps militaris.</title>
        <authorList>
            <person name="Kramer G.J."/>
            <person name="Nodwell J.R."/>
        </authorList>
    </citation>
    <scope>NUCLEOTIDE SEQUENCE [LARGE SCALE GENOMIC DNA]</scope>
    <source>
        <strain evidence="2 3">ATCC 34164</strain>
    </source>
</reference>
<feature type="compositionally biased region" description="Pro residues" evidence="1">
    <location>
        <begin position="77"/>
        <end position="94"/>
    </location>
</feature>
<feature type="compositionally biased region" description="Low complexity" evidence="1">
    <location>
        <begin position="296"/>
        <end position="309"/>
    </location>
</feature>
<evidence type="ECO:0000313" key="2">
    <source>
        <dbReference type="EMBL" id="ATY61166.1"/>
    </source>
</evidence>
<gene>
    <name evidence="2" type="ORF">A9K55_005393</name>
</gene>
<dbReference type="Proteomes" id="UP000323067">
    <property type="component" value="Chromosome vi"/>
</dbReference>
<feature type="compositionally biased region" description="Low complexity" evidence="1">
    <location>
        <begin position="59"/>
        <end position="69"/>
    </location>
</feature>
<organism evidence="2 3">
    <name type="scientific">Cordyceps militaris</name>
    <name type="common">Caterpillar fungus</name>
    <name type="synonym">Clavaria militaris</name>
    <dbReference type="NCBI Taxonomy" id="73501"/>
    <lineage>
        <taxon>Eukaryota</taxon>
        <taxon>Fungi</taxon>
        <taxon>Dikarya</taxon>
        <taxon>Ascomycota</taxon>
        <taxon>Pezizomycotina</taxon>
        <taxon>Sordariomycetes</taxon>
        <taxon>Hypocreomycetidae</taxon>
        <taxon>Hypocreales</taxon>
        <taxon>Cordycipitaceae</taxon>
        <taxon>Cordyceps</taxon>
    </lineage>
</organism>
<feature type="compositionally biased region" description="Polar residues" evidence="1">
    <location>
        <begin position="96"/>
        <end position="112"/>
    </location>
</feature>
<feature type="region of interest" description="Disordered" evidence="1">
    <location>
        <begin position="21"/>
        <end position="172"/>
    </location>
</feature>
<dbReference type="OrthoDB" id="5324692at2759"/>
<proteinExistence type="predicted"/>
<evidence type="ECO:0000313" key="3">
    <source>
        <dbReference type="Proteomes" id="UP000323067"/>
    </source>
</evidence>
<dbReference type="VEuPathDB" id="FungiDB:A9K55_005393"/>
<accession>A0A2H4SDJ8</accession>
<protein>
    <submittedName>
        <fullName evidence="2">Integral membrane</fullName>
    </submittedName>
</protein>
<dbReference type="EMBL" id="CP023323">
    <property type="protein sequence ID" value="ATY61166.1"/>
    <property type="molecule type" value="Genomic_DNA"/>
</dbReference>
<feature type="region of interest" description="Disordered" evidence="1">
    <location>
        <begin position="291"/>
        <end position="339"/>
    </location>
</feature>